<keyword evidence="1" id="KW-0255">Endonuclease</keyword>
<dbReference type="SUPFAM" id="SSF51658">
    <property type="entry name" value="Xylose isomerase-like"/>
    <property type="match status" value="1"/>
</dbReference>
<reference evidence="1 2" key="1">
    <citation type="submission" date="2017-04" db="EMBL/GenBank/DDBJ databases">
        <title>Comparative genome analysis of Subtercola boreus.</title>
        <authorList>
            <person name="Cho Y.-J."/>
            <person name="Cho A."/>
            <person name="Kim O.-S."/>
            <person name="Lee J.-I."/>
        </authorList>
    </citation>
    <scope>NUCLEOTIDE SEQUENCE [LARGE SCALE GENOMIC DNA]</scope>
    <source>
        <strain evidence="1 2">K300</strain>
    </source>
</reference>
<proteinExistence type="predicted"/>
<dbReference type="Proteomes" id="UP000256486">
    <property type="component" value="Unassembled WGS sequence"/>
</dbReference>
<keyword evidence="2" id="KW-1185">Reference proteome</keyword>
<dbReference type="GO" id="GO:0004519">
    <property type="term" value="F:endonuclease activity"/>
    <property type="evidence" value="ECO:0007669"/>
    <property type="project" value="UniProtKB-KW"/>
</dbReference>
<dbReference type="OrthoDB" id="4911922at2"/>
<keyword evidence="1" id="KW-0378">Hydrolase</keyword>
<name>A0A3E0VES7_9MICO</name>
<comment type="caution">
    <text evidence="1">The sequence shown here is derived from an EMBL/GenBank/DDBJ whole genome shotgun (WGS) entry which is preliminary data.</text>
</comment>
<dbReference type="InterPro" id="IPR036237">
    <property type="entry name" value="Xyl_isomerase-like_sf"/>
</dbReference>
<dbReference type="Gene3D" id="3.20.20.150">
    <property type="entry name" value="Divalent-metal-dependent TIM barrel enzymes"/>
    <property type="match status" value="1"/>
</dbReference>
<organism evidence="1 2">
    <name type="scientific">Subtercola boreus</name>
    <dbReference type="NCBI Taxonomy" id="120213"/>
    <lineage>
        <taxon>Bacteria</taxon>
        <taxon>Bacillati</taxon>
        <taxon>Actinomycetota</taxon>
        <taxon>Actinomycetes</taxon>
        <taxon>Micrococcales</taxon>
        <taxon>Microbacteriaceae</taxon>
        <taxon>Subtercola</taxon>
    </lineage>
</organism>
<accession>A0A3E0VES7</accession>
<evidence type="ECO:0000313" key="1">
    <source>
        <dbReference type="EMBL" id="RFA08169.1"/>
    </source>
</evidence>
<evidence type="ECO:0000313" key="2">
    <source>
        <dbReference type="Proteomes" id="UP000256486"/>
    </source>
</evidence>
<gene>
    <name evidence="1" type="ORF">B7R54_02250</name>
</gene>
<dbReference type="AlphaFoldDB" id="A0A3E0VES7"/>
<keyword evidence="1" id="KW-0540">Nuclease</keyword>
<protein>
    <submittedName>
        <fullName evidence="1">Restriction endonuclease subunit R</fullName>
    </submittedName>
</protein>
<dbReference type="EMBL" id="NBWZ01000001">
    <property type="protein sequence ID" value="RFA08169.1"/>
    <property type="molecule type" value="Genomic_DNA"/>
</dbReference>
<sequence>MSPEPEGWTFAASTFNWTPDIIAAEREAADIVCSIVADGVTETVELEAGSVWRSFPSPADAEVDALHESLTAVGGTVSMVGLSLDDYTATLRPRSHDERLAFLSPQLRAANRVGARGVRLPIGQAGHRLLDDLLPLLEQYDLTLYEEIQGQQAPSSPPVTAALETIDSLASDRVRVLVDVSLLMPALPVSYLERLSAAGLPPDLLSRLDSEWRDPATGDAVTAFLRSGGVPASIHTLYMNLLIRFGRSPVDDLRGVLPLIGAFHLKFWDLDDTDARVSAPLADLARLLRSSGRPFAGTLTSEWGGHEWLDGVDATAVTRAHLALARTALA</sequence>
<dbReference type="RefSeq" id="WP_116413585.1">
    <property type="nucleotide sequence ID" value="NZ_NBWZ01000001.1"/>
</dbReference>